<keyword evidence="2" id="KW-1185">Reference proteome</keyword>
<comment type="caution">
    <text evidence="1">The sequence shown here is derived from an EMBL/GenBank/DDBJ whole genome shotgun (WGS) entry which is preliminary data.</text>
</comment>
<dbReference type="EMBL" id="SKCS01000041">
    <property type="protein sequence ID" value="TNN19631.1"/>
    <property type="molecule type" value="Genomic_DNA"/>
</dbReference>
<dbReference type="Proteomes" id="UP000311919">
    <property type="component" value="Unassembled WGS sequence"/>
</dbReference>
<gene>
    <name evidence="1" type="ORF">EWB00_007089</name>
</gene>
<dbReference type="EMBL" id="SKCS01000041">
    <property type="protein sequence ID" value="TNN19634.1"/>
    <property type="molecule type" value="Genomic_DNA"/>
</dbReference>
<protein>
    <submittedName>
        <fullName evidence="1">Uncharacterized protein</fullName>
    </submittedName>
</protein>
<proteinExistence type="predicted"/>
<organism evidence="1 2">
    <name type="scientific">Schistosoma japonicum</name>
    <name type="common">Blood fluke</name>
    <dbReference type="NCBI Taxonomy" id="6182"/>
    <lineage>
        <taxon>Eukaryota</taxon>
        <taxon>Metazoa</taxon>
        <taxon>Spiralia</taxon>
        <taxon>Lophotrochozoa</taxon>
        <taxon>Platyhelminthes</taxon>
        <taxon>Trematoda</taxon>
        <taxon>Digenea</taxon>
        <taxon>Strigeidida</taxon>
        <taxon>Schistosomatoidea</taxon>
        <taxon>Schistosomatidae</taxon>
        <taxon>Schistosoma</taxon>
    </lineage>
</organism>
<evidence type="ECO:0000313" key="1">
    <source>
        <dbReference type="EMBL" id="TNN19631.1"/>
    </source>
</evidence>
<reference evidence="1 2" key="1">
    <citation type="submission" date="2019-03" db="EMBL/GenBank/DDBJ databases">
        <title>An improved genome assembly of the fluke Schistosoma japonicum.</title>
        <authorList>
            <person name="Hu W."/>
            <person name="Luo F."/>
            <person name="Yin M."/>
            <person name="Mo X."/>
            <person name="Sun C."/>
            <person name="Wu Q."/>
            <person name="Zhu B."/>
            <person name="Xiang M."/>
            <person name="Wang J."/>
            <person name="Wang Y."/>
            <person name="Zhang T."/>
            <person name="Xu B."/>
            <person name="Zheng H."/>
            <person name="Feng Z."/>
        </authorList>
    </citation>
    <scope>NUCLEOTIDE SEQUENCE [LARGE SCALE GENOMIC DNA]</scope>
    <source>
        <strain evidence="1">HuSjv2</strain>
        <tissue evidence="1">Worms</tissue>
    </source>
</reference>
<accession>A0A4Z2DSW4</accession>
<dbReference type="EMBL" id="SKCS01000041">
    <property type="protein sequence ID" value="TNN19632.1"/>
    <property type="molecule type" value="Genomic_DNA"/>
</dbReference>
<dbReference type="EMBL" id="SKCS01000041">
    <property type="protein sequence ID" value="TNN19633.1"/>
    <property type="molecule type" value="Genomic_DNA"/>
</dbReference>
<evidence type="ECO:0000313" key="2">
    <source>
        <dbReference type="Proteomes" id="UP000311919"/>
    </source>
</evidence>
<dbReference type="AlphaFoldDB" id="A0A4Z2DSW4"/>
<name>A0A4Z2DSW4_SCHJA</name>
<sequence length="117" mass="12631">MPNTSGLLNAGGSAGLSELSPRLLRQNATQSASLRLQSSGYRSANVSPWSQTSFFHLLTGQSHEHYSLNTGKNNLEDYCGFSRNLVMLVGQAPSVNLSSEAGYVGSCWVSWCAFCCY</sequence>